<evidence type="ECO:0000313" key="2">
    <source>
        <dbReference type="Proteomes" id="UP001172457"/>
    </source>
</evidence>
<organism evidence="1 2">
    <name type="scientific">Centaurea solstitialis</name>
    <name type="common">yellow star-thistle</name>
    <dbReference type="NCBI Taxonomy" id="347529"/>
    <lineage>
        <taxon>Eukaryota</taxon>
        <taxon>Viridiplantae</taxon>
        <taxon>Streptophyta</taxon>
        <taxon>Embryophyta</taxon>
        <taxon>Tracheophyta</taxon>
        <taxon>Spermatophyta</taxon>
        <taxon>Magnoliopsida</taxon>
        <taxon>eudicotyledons</taxon>
        <taxon>Gunneridae</taxon>
        <taxon>Pentapetalae</taxon>
        <taxon>asterids</taxon>
        <taxon>campanulids</taxon>
        <taxon>Asterales</taxon>
        <taxon>Asteraceae</taxon>
        <taxon>Carduoideae</taxon>
        <taxon>Cardueae</taxon>
        <taxon>Centaureinae</taxon>
        <taxon>Centaurea</taxon>
    </lineage>
</organism>
<comment type="caution">
    <text evidence="1">The sequence shown here is derived from an EMBL/GenBank/DDBJ whole genome shotgun (WGS) entry which is preliminary data.</text>
</comment>
<dbReference type="Proteomes" id="UP001172457">
    <property type="component" value="Chromosome 8"/>
</dbReference>
<proteinExistence type="predicted"/>
<reference evidence="1" key="1">
    <citation type="submission" date="2023-03" db="EMBL/GenBank/DDBJ databases">
        <title>Chromosome-scale reference genome and RAD-based genetic map of yellow starthistle (Centaurea solstitialis) reveal putative structural variation and QTLs associated with invader traits.</title>
        <authorList>
            <person name="Reatini B."/>
            <person name="Cang F.A."/>
            <person name="Jiang Q."/>
            <person name="Mckibben M.T.W."/>
            <person name="Barker M.S."/>
            <person name="Rieseberg L.H."/>
            <person name="Dlugosch K.M."/>
        </authorList>
    </citation>
    <scope>NUCLEOTIDE SEQUENCE</scope>
    <source>
        <strain evidence="1">CAN-66</strain>
        <tissue evidence="1">Leaf</tissue>
    </source>
</reference>
<dbReference type="EMBL" id="JARYMX010000008">
    <property type="protein sequence ID" value="KAJ9537283.1"/>
    <property type="molecule type" value="Genomic_DNA"/>
</dbReference>
<keyword evidence="2" id="KW-1185">Reference proteome</keyword>
<name>A0AA38S7M5_9ASTR</name>
<sequence>MITSSIIGVSVVKQRLLRFLGSDFIDIVDIAPKVSLCDLNLLPKKVNDDDYFTGVTLFFDFASRPENVFLIAEDDEEVHSDPNGSNRRTLFCRLLLVIIISKP</sequence>
<accession>A0AA38S7M5</accession>
<protein>
    <submittedName>
        <fullName evidence="1">Uncharacterized protein</fullName>
    </submittedName>
</protein>
<gene>
    <name evidence="1" type="ORF">OSB04_030016</name>
</gene>
<evidence type="ECO:0000313" key="1">
    <source>
        <dbReference type="EMBL" id="KAJ9537283.1"/>
    </source>
</evidence>
<dbReference type="AlphaFoldDB" id="A0AA38S7M5"/>